<comment type="caution">
    <text evidence="5">The sequence shown here is derived from an EMBL/GenBank/DDBJ whole genome shotgun (WGS) entry which is preliminary data.</text>
</comment>
<dbReference type="SMART" id="SM00922">
    <property type="entry name" value="MR_MLE"/>
    <property type="match status" value="1"/>
</dbReference>
<keyword evidence="2" id="KW-0479">Metal-binding</keyword>
<sequence>MRIVEVSVWPVVIPAARPAFRWRDGLLGSPDGDGTGAVLVITTEDGVQGRAFDPHGAIVGDIARRLLAEALVGRDAADRELLWHAIWELDRIEELPIYALGLVDVALWDMAGRRAGLPVHELMGTFRRSIAAYASTTTFATVGEFLEVADQCLERGFTAIKLHAWGDARRDAELACALREHVGDKVELMYDGSAGFDLADAVYLGRALGDAGYRWYEEPMREFSITAYRWLSERVSIPLLVGETSDGAHYNMGDFVASGCATYVRTSARYKGGLTGALRIAHLADAFRLRAEVHGGGPESRHLCMAIANTTYYESLVTSNPIVTEDCIGPDGAVVAPTEPGVGLPDVVEEQLDQATRS</sequence>
<evidence type="ECO:0000256" key="1">
    <source>
        <dbReference type="ARBA" id="ARBA00001946"/>
    </source>
</evidence>
<dbReference type="InterPro" id="IPR029017">
    <property type="entry name" value="Enolase-like_N"/>
</dbReference>
<feature type="domain" description="Mandelate racemase/muconate lactonizing enzyme C-terminal" evidence="4">
    <location>
        <begin position="142"/>
        <end position="238"/>
    </location>
</feature>
<dbReference type="InterPro" id="IPR036849">
    <property type="entry name" value="Enolase-like_C_sf"/>
</dbReference>
<dbReference type="OrthoDB" id="5168231at2"/>
<dbReference type="InterPro" id="IPR029065">
    <property type="entry name" value="Enolase_C-like"/>
</dbReference>
<evidence type="ECO:0000313" key="5">
    <source>
        <dbReference type="EMBL" id="TCC02474.1"/>
    </source>
</evidence>
<dbReference type="EMBL" id="SJJZ01000005">
    <property type="protein sequence ID" value="TCC02474.1"/>
    <property type="molecule type" value="Genomic_DNA"/>
</dbReference>
<evidence type="ECO:0000256" key="3">
    <source>
        <dbReference type="ARBA" id="ARBA00022842"/>
    </source>
</evidence>
<dbReference type="AlphaFoldDB" id="A0A4R0H003"/>
<dbReference type="InterPro" id="IPR013341">
    <property type="entry name" value="Mandelate_racemase_N_dom"/>
</dbReference>
<dbReference type="SUPFAM" id="SSF54826">
    <property type="entry name" value="Enolase N-terminal domain-like"/>
    <property type="match status" value="1"/>
</dbReference>
<accession>A0A4R0H003</accession>
<gene>
    <name evidence="5" type="ORF">E0H45_36080</name>
</gene>
<evidence type="ECO:0000259" key="4">
    <source>
        <dbReference type="SMART" id="SM00922"/>
    </source>
</evidence>
<dbReference type="GO" id="GO:0016836">
    <property type="term" value="F:hydro-lyase activity"/>
    <property type="evidence" value="ECO:0007669"/>
    <property type="project" value="TreeGrafter"/>
</dbReference>
<dbReference type="GO" id="GO:0016052">
    <property type="term" value="P:carbohydrate catabolic process"/>
    <property type="evidence" value="ECO:0007669"/>
    <property type="project" value="TreeGrafter"/>
</dbReference>
<reference evidence="5 6" key="1">
    <citation type="submission" date="2019-02" db="EMBL/GenBank/DDBJ databases">
        <title>Kribbella capetownensis sp. nov. and Kribbella speibonae sp. nov., isolated from soil.</title>
        <authorList>
            <person name="Curtis S.M."/>
            <person name="Norton I."/>
            <person name="Everest G.J."/>
            <person name="Meyers P.R."/>
        </authorList>
    </citation>
    <scope>NUCLEOTIDE SEQUENCE [LARGE SCALE GENOMIC DNA]</scope>
    <source>
        <strain evidence="5 6">KCTC 29219</strain>
    </source>
</reference>
<dbReference type="Pfam" id="PF02746">
    <property type="entry name" value="MR_MLE_N"/>
    <property type="match status" value="1"/>
</dbReference>
<dbReference type="PANTHER" id="PTHR13794:SF58">
    <property type="entry name" value="MITOCHONDRIAL ENOLASE SUPERFAMILY MEMBER 1"/>
    <property type="match status" value="1"/>
</dbReference>
<dbReference type="PANTHER" id="PTHR13794">
    <property type="entry name" value="ENOLASE SUPERFAMILY, MANDELATE RACEMASE"/>
    <property type="match status" value="1"/>
</dbReference>
<dbReference type="SUPFAM" id="SSF51604">
    <property type="entry name" value="Enolase C-terminal domain-like"/>
    <property type="match status" value="1"/>
</dbReference>
<evidence type="ECO:0000256" key="2">
    <source>
        <dbReference type="ARBA" id="ARBA00022723"/>
    </source>
</evidence>
<proteinExistence type="predicted"/>
<dbReference type="SFLD" id="SFLDS00001">
    <property type="entry name" value="Enolase"/>
    <property type="match status" value="1"/>
</dbReference>
<keyword evidence="3" id="KW-0460">Magnesium</keyword>
<dbReference type="Gene3D" id="3.30.390.10">
    <property type="entry name" value="Enolase-like, N-terminal domain"/>
    <property type="match status" value="1"/>
</dbReference>
<name>A0A4R0H003_9ACTN</name>
<organism evidence="5 6">
    <name type="scientific">Kribbella soli</name>
    <dbReference type="NCBI Taxonomy" id="1124743"/>
    <lineage>
        <taxon>Bacteria</taxon>
        <taxon>Bacillati</taxon>
        <taxon>Actinomycetota</taxon>
        <taxon>Actinomycetes</taxon>
        <taxon>Propionibacteriales</taxon>
        <taxon>Kribbellaceae</taxon>
        <taxon>Kribbella</taxon>
    </lineage>
</organism>
<dbReference type="RefSeq" id="WP_131346192.1">
    <property type="nucleotide sequence ID" value="NZ_SJJZ01000005.1"/>
</dbReference>
<dbReference type="GO" id="GO:0000287">
    <property type="term" value="F:magnesium ion binding"/>
    <property type="evidence" value="ECO:0007669"/>
    <property type="project" value="TreeGrafter"/>
</dbReference>
<dbReference type="InterPro" id="IPR013342">
    <property type="entry name" value="Mandelate_racemase_C"/>
</dbReference>
<keyword evidence="6" id="KW-1185">Reference proteome</keyword>
<protein>
    <submittedName>
        <fullName evidence="5">Racemase</fullName>
    </submittedName>
</protein>
<evidence type="ECO:0000313" key="6">
    <source>
        <dbReference type="Proteomes" id="UP000292346"/>
    </source>
</evidence>
<dbReference type="Pfam" id="PF13378">
    <property type="entry name" value="MR_MLE_C"/>
    <property type="match status" value="1"/>
</dbReference>
<dbReference type="Proteomes" id="UP000292346">
    <property type="component" value="Unassembled WGS sequence"/>
</dbReference>
<comment type="cofactor">
    <cofactor evidence="1">
        <name>Mg(2+)</name>
        <dbReference type="ChEBI" id="CHEBI:18420"/>
    </cofactor>
</comment>
<dbReference type="InterPro" id="IPR046945">
    <property type="entry name" value="RHMD-like"/>
</dbReference>
<dbReference type="Gene3D" id="3.20.20.120">
    <property type="entry name" value="Enolase-like C-terminal domain"/>
    <property type="match status" value="1"/>
</dbReference>